<reference evidence="4 5" key="1">
    <citation type="submission" date="2019-06" db="EMBL/GenBank/DDBJ databases">
        <title>Sequencing the genomes of 1000 actinobacteria strains.</title>
        <authorList>
            <person name="Klenk H.-P."/>
        </authorList>
    </citation>
    <scope>NUCLEOTIDE SEQUENCE [LARGE SCALE GENOMIC DNA]</scope>
    <source>
        <strain evidence="4 5">DSM 43186</strain>
    </source>
</reference>
<feature type="transmembrane region" description="Helical" evidence="2">
    <location>
        <begin position="230"/>
        <end position="248"/>
    </location>
</feature>
<dbReference type="Pfam" id="PF01757">
    <property type="entry name" value="Acyl_transf_3"/>
    <property type="match status" value="1"/>
</dbReference>
<keyword evidence="2" id="KW-1133">Transmembrane helix</keyword>
<feature type="transmembrane region" description="Helical" evidence="2">
    <location>
        <begin position="164"/>
        <end position="183"/>
    </location>
</feature>
<dbReference type="GO" id="GO:0016020">
    <property type="term" value="C:membrane"/>
    <property type="evidence" value="ECO:0007669"/>
    <property type="project" value="TreeGrafter"/>
</dbReference>
<keyword evidence="2" id="KW-0472">Membrane</keyword>
<keyword evidence="2" id="KW-0812">Transmembrane</keyword>
<organism evidence="4 5">
    <name type="scientific">Thermopolyspora flexuosa</name>
    <dbReference type="NCBI Taxonomy" id="103836"/>
    <lineage>
        <taxon>Bacteria</taxon>
        <taxon>Bacillati</taxon>
        <taxon>Actinomycetota</taxon>
        <taxon>Actinomycetes</taxon>
        <taxon>Streptosporangiales</taxon>
        <taxon>Streptosporangiaceae</taxon>
        <taxon>Thermopolyspora</taxon>
    </lineage>
</organism>
<accession>A0A543J1S6</accession>
<evidence type="ECO:0000259" key="3">
    <source>
        <dbReference type="Pfam" id="PF01757"/>
    </source>
</evidence>
<dbReference type="InterPro" id="IPR050879">
    <property type="entry name" value="Acyltransferase_3"/>
</dbReference>
<dbReference type="PANTHER" id="PTHR23028:SF53">
    <property type="entry name" value="ACYL_TRANSF_3 DOMAIN-CONTAINING PROTEIN"/>
    <property type="match status" value="1"/>
</dbReference>
<evidence type="ECO:0000256" key="2">
    <source>
        <dbReference type="SAM" id="Phobius"/>
    </source>
</evidence>
<feature type="transmembrane region" description="Helical" evidence="2">
    <location>
        <begin position="101"/>
        <end position="120"/>
    </location>
</feature>
<feature type="transmembrane region" description="Helical" evidence="2">
    <location>
        <begin position="195"/>
        <end position="218"/>
    </location>
</feature>
<evidence type="ECO:0000313" key="5">
    <source>
        <dbReference type="Proteomes" id="UP000319213"/>
    </source>
</evidence>
<dbReference type="EMBL" id="VFPQ01000001">
    <property type="protein sequence ID" value="TQM76787.1"/>
    <property type="molecule type" value="Genomic_DNA"/>
</dbReference>
<feature type="transmembrane region" description="Helical" evidence="2">
    <location>
        <begin position="338"/>
        <end position="358"/>
    </location>
</feature>
<evidence type="ECO:0000256" key="1">
    <source>
        <dbReference type="SAM" id="MobiDB-lite"/>
    </source>
</evidence>
<feature type="transmembrane region" description="Helical" evidence="2">
    <location>
        <begin position="269"/>
        <end position="287"/>
    </location>
</feature>
<feature type="transmembrane region" description="Helical" evidence="2">
    <location>
        <begin position="21"/>
        <end position="43"/>
    </location>
</feature>
<comment type="caution">
    <text evidence="4">The sequence shown here is derived from an EMBL/GenBank/DDBJ whole genome shotgun (WGS) entry which is preliminary data.</text>
</comment>
<evidence type="ECO:0000313" key="4">
    <source>
        <dbReference type="EMBL" id="TQM76787.1"/>
    </source>
</evidence>
<gene>
    <name evidence="4" type="ORF">FHX40_3535</name>
</gene>
<protein>
    <submittedName>
        <fullName evidence="4">Peptidoglycan/LPS O-acetylase OafA/YrhL</fullName>
    </submittedName>
</protein>
<feature type="transmembrane region" description="Helical" evidence="2">
    <location>
        <begin position="299"/>
        <end position="318"/>
    </location>
</feature>
<keyword evidence="5" id="KW-1185">Reference proteome</keyword>
<feature type="domain" description="Acyltransferase 3" evidence="3">
    <location>
        <begin position="23"/>
        <end position="388"/>
    </location>
</feature>
<name>A0A543J1S6_9ACTN</name>
<feature type="transmembrane region" description="Helical" evidence="2">
    <location>
        <begin position="63"/>
        <end position="80"/>
    </location>
</feature>
<proteinExistence type="predicted"/>
<dbReference type="PANTHER" id="PTHR23028">
    <property type="entry name" value="ACETYLTRANSFERASE"/>
    <property type="match status" value="1"/>
</dbReference>
<dbReference type="GO" id="GO:0016747">
    <property type="term" value="F:acyltransferase activity, transferring groups other than amino-acyl groups"/>
    <property type="evidence" value="ECO:0007669"/>
    <property type="project" value="InterPro"/>
</dbReference>
<dbReference type="AlphaFoldDB" id="A0A543J1S6"/>
<dbReference type="InterPro" id="IPR002656">
    <property type="entry name" value="Acyl_transf_3_dom"/>
</dbReference>
<feature type="compositionally biased region" description="Low complexity" evidence="1">
    <location>
        <begin position="414"/>
        <end position="425"/>
    </location>
</feature>
<feature type="region of interest" description="Disordered" evidence="1">
    <location>
        <begin position="409"/>
        <end position="442"/>
    </location>
</feature>
<feature type="transmembrane region" description="Helical" evidence="2">
    <location>
        <begin position="370"/>
        <end position="392"/>
    </location>
</feature>
<dbReference type="GO" id="GO:0009103">
    <property type="term" value="P:lipopolysaccharide biosynthetic process"/>
    <property type="evidence" value="ECO:0007669"/>
    <property type="project" value="TreeGrafter"/>
</dbReference>
<dbReference type="Proteomes" id="UP000319213">
    <property type="component" value="Unassembled WGS sequence"/>
</dbReference>
<sequence>MAETGSRRAPVKRVAVTADPHIDALDGVRAIAAFAVLTFHVAIESGAALGDDFFTGLLARGDVAVPIFFTLSGLLLYRPWATAALTGAPAPDVRAYLVRRALRILPAYWLVVAVAITWWSRDRAGDPGTWLVLLTLTQTYHPDPWWVGLGPKGLAQMWSLCVEMAFYLLLPLLAAGLAAFARRAGDDVGRRARRLLLGLAALALASPVTVVLSHHPAYLPHLNSWLPRSMAYFACGMALAVVLAWAAADPSPGNPARRLRRSVAAAPGTAWLVAALAYAIAITPVTGPRFTGVEGVWPGLFETLLYGTVAVCLVAPAAMLPRPGALVGRILGNRVMRWLGRISYGVFLWQFVTLYGWYEFTGQPSFTGNFPGNLAAVAAITIVLAAVTHRLVEEPARRLGRRVTARLRHRERPAVPSGGPVPAAPRYVKSEHVNRSSSGALS</sequence>